<proteinExistence type="predicted"/>
<evidence type="ECO:0000313" key="3">
    <source>
        <dbReference type="EnsemblPlants" id="KEH37144"/>
    </source>
</evidence>
<reference evidence="2 4" key="1">
    <citation type="journal article" date="2011" name="Nature">
        <title>The Medicago genome provides insight into the evolution of rhizobial symbioses.</title>
        <authorList>
            <person name="Young N.D."/>
            <person name="Debelle F."/>
            <person name="Oldroyd G.E."/>
            <person name="Geurts R."/>
            <person name="Cannon S.B."/>
            <person name="Udvardi M.K."/>
            <person name="Benedito V.A."/>
            <person name="Mayer K.F."/>
            <person name="Gouzy J."/>
            <person name="Schoof H."/>
            <person name="Van de Peer Y."/>
            <person name="Proost S."/>
            <person name="Cook D.R."/>
            <person name="Meyers B.C."/>
            <person name="Spannagl M."/>
            <person name="Cheung F."/>
            <person name="De Mita S."/>
            <person name="Krishnakumar V."/>
            <person name="Gundlach H."/>
            <person name="Zhou S."/>
            <person name="Mudge J."/>
            <person name="Bharti A.K."/>
            <person name="Murray J.D."/>
            <person name="Naoumkina M.A."/>
            <person name="Rosen B."/>
            <person name="Silverstein K.A."/>
            <person name="Tang H."/>
            <person name="Rombauts S."/>
            <person name="Zhao P.X."/>
            <person name="Zhou P."/>
            <person name="Barbe V."/>
            <person name="Bardou P."/>
            <person name="Bechner M."/>
            <person name="Bellec A."/>
            <person name="Berger A."/>
            <person name="Berges H."/>
            <person name="Bidwell S."/>
            <person name="Bisseling T."/>
            <person name="Choisne N."/>
            <person name="Couloux A."/>
            <person name="Denny R."/>
            <person name="Deshpande S."/>
            <person name="Dai X."/>
            <person name="Doyle J.J."/>
            <person name="Dudez A.M."/>
            <person name="Farmer A.D."/>
            <person name="Fouteau S."/>
            <person name="Franken C."/>
            <person name="Gibelin C."/>
            <person name="Gish J."/>
            <person name="Goldstein S."/>
            <person name="Gonzalez A.J."/>
            <person name="Green P.J."/>
            <person name="Hallab A."/>
            <person name="Hartog M."/>
            <person name="Hua A."/>
            <person name="Humphray S.J."/>
            <person name="Jeong D.H."/>
            <person name="Jing Y."/>
            <person name="Jocker A."/>
            <person name="Kenton S.M."/>
            <person name="Kim D.J."/>
            <person name="Klee K."/>
            <person name="Lai H."/>
            <person name="Lang C."/>
            <person name="Lin S."/>
            <person name="Macmil S.L."/>
            <person name="Magdelenat G."/>
            <person name="Matthews L."/>
            <person name="McCorrison J."/>
            <person name="Monaghan E.L."/>
            <person name="Mun J.H."/>
            <person name="Najar F.Z."/>
            <person name="Nicholson C."/>
            <person name="Noirot C."/>
            <person name="O'Bleness M."/>
            <person name="Paule C.R."/>
            <person name="Poulain J."/>
            <person name="Prion F."/>
            <person name="Qin B."/>
            <person name="Qu C."/>
            <person name="Retzel E.F."/>
            <person name="Riddle C."/>
            <person name="Sallet E."/>
            <person name="Samain S."/>
            <person name="Samson N."/>
            <person name="Sanders I."/>
            <person name="Saurat O."/>
            <person name="Scarpelli C."/>
            <person name="Schiex T."/>
            <person name="Segurens B."/>
            <person name="Severin A.J."/>
            <person name="Sherrier D.J."/>
            <person name="Shi R."/>
            <person name="Sims S."/>
            <person name="Singer S.R."/>
            <person name="Sinharoy S."/>
            <person name="Sterck L."/>
            <person name="Viollet A."/>
            <person name="Wang B.B."/>
            <person name="Wang K."/>
            <person name="Wang M."/>
            <person name="Wang X."/>
            <person name="Warfsmann J."/>
            <person name="Weissenbach J."/>
            <person name="White D.D."/>
            <person name="White J.D."/>
            <person name="Wiley G.B."/>
            <person name="Wincker P."/>
            <person name="Xing Y."/>
            <person name="Yang L."/>
            <person name="Yao Z."/>
            <person name="Ying F."/>
            <person name="Zhai J."/>
            <person name="Zhou L."/>
            <person name="Zuber A."/>
            <person name="Denarie J."/>
            <person name="Dixon R.A."/>
            <person name="May G.D."/>
            <person name="Schwartz D.C."/>
            <person name="Rogers J."/>
            <person name="Quetier F."/>
            <person name="Town C.D."/>
            <person name="Roe B.A."/>
        </authorList>
    </citation>
    <scope>NUCLEOTIDE SEQUENCE [LARGE SCALE GENOMIC DNA]</scope>
    <source>
        <strain evidence="2">A17</strain>
        <strain evidence="3 4">cv. Jemalong A17</strain>
    </source>
</reference>
<dbReference type="EnsemblPlants" id="KEH37144">
    <property type="protein sequence ID" value="KEH37144"/>
    <property type="gene ID" value="MTR_2g033385"/>
</dbReference>
<gene>
    <name evidence="2" type="ordered locus">MTR_2g033385</name>
</gene>
<evidence type="ECO:0000256" key="1">
    <source>
        <dbReference type="SAM" id="MobiDB-lite"/>
    </source>
</evidence>
<organism evidence="2 4">
    <name type="scientific">Medicago truncatula</name>
    <name type="common">Barrel medic</name>
    <name type="synonym">Medicago tribuloides</name>
    <dbReference type="NCBI Taxonomy" id="3880"/>
    <lineage>
        <taxon>Eukaryota</taxon>
        <taxon>Viridiplantae</taxon>
        <taxon>Streptophyta</taxon>
        <taxon>Embryophyta</taxon>
        <taxon>Tracheophyta</taxon>
        <taxon>Spermatophyta</taxon>
        <taxon>Magnoliopsida</taxon>
        <taxon>eudicotyledons</taxon>
        <taxon>Gunneridae</taxon>
        <taxon>Pentapetalae</taxon>
        <taxon>rosids</taxon>
        <taxon>fabids</taxon>
        <taxon>Fabales</taxon>
        <taxon>Fabaceae</taxon>
        <taxon>Papilionoideae</taxon>
        <taxon>50 kb inversion clade</taxon>
        <taxon>NPAAA clade</taxon>
        <taxon>Hologalegina</taxon>
        <taxon>IRL clade</taxon>
        <taxon>Trifolieae</taxon>
        <taxon>Medicago</taxon>
    </lineage>
</organism>
<dbReference type="Proteomes" id="UP000002051">
    <property type="component" value="Chromosome 2"/>
</dbReference>
<dbReference type="HOGENOM" id="CLU_2501301_0_0_1"/>
<keyword evidence="4" id="KW-1185">Reference proteome</keyword>
<reference evidence="2 4" key="2">
    <citation type="journal article" date="2014" name="BMC Genomics">
        <title>An improved genome release (version Mt4.0) for the model legume Medicago truncatula.</title>
        <authorList>
            <person name="Tang H."/>
            <person name="Krishnakumar V."/>
            <person name="Bidwell S."/>
            <person name="Rosen B."/>
            <person name="Chan A."/>
            <person name="Zhou S."/>
            <person name="Gentzbittel L."/>
            <person name="Childs K.L."/>
            <person name="Yandell M."/>
            <person name="Gundlach H."/>
            <person name="Mayer K.F."/>
            <person name="Schwartz D.C."/>
            <person name="Town C.D."/>
        </authorList>
    </citation>
    <scope>GENOME REANNOTATION</scope>
    <source>
        <strain evidence="2">A17</strain>
        <strain evidence="3 4">cv. Jemalong A17</strain>
    </source>
</reference>
<accession>A0A072V540</accession>
<dbReference type="EMBL" id="CM001218">
    <property type="protein sequence ID" value="KEH37144.1"/>
    <property type="molecule type" value="Genomic_DNA"/>
</dbReference>
<evidence type="ECO:0000313" key="2">
    <source>
        <dbReference type="EMBL" id="KEH37144.1"/>
    </source>
</evidence>
<reference evidence="3" key="3">
    <citation type="submission" date="2015-04" db="UniProtKB">
        <authorList>
            <consortium name="EnsemblPlants"/>
        </authorList>
    </citation>
    <scope>IDENTIFICATION</scope>
    <source>
        <strain evidence="3">cv. Jemalong A17</strain>
    </source>
</reference>
<name>A0A072V540_MEDTR</name>
<protein>
    <submittedName>
        <fullName evidence="2 3">Uncharacterized protein</fullName>
    </submittedName>
</protein>
<evidence type="ECO:0000313" key="4">
    <source>
        <dbReference type="Proteomes" id="UP000002051"/>
    </source>
</evidence>
<dbReference type="AlphaFoldDB" id="A0A072V540"/>
<feature type="region of interest" description="Disordered" evidence="1">
    <location>
        <begin position="1"/>
        <end position="25"/>
    </location>
</feature>
<sequence length="86" mass="9545">MRRLVGFPNGLDVDRSKAQKDLNGPDDVTRARVKEYVCTCKVTSVLCVVHGAPPRSSVARVLSQNFQVAAFKLRPSTEDLLLLYNL</sequence>